<accession>B4HZ36</accession>
<feature type="region of interest" description="Disordered" evidence="1">
    <location>
        <begin position="51"/>
        <end position="76"/>
    </location>
</feature>
<proteinExistence type="predicted"/>
<reference evidence="2 3" key="1">
    <citation type="journal article" date="2007" name="Nature">
        <title>Evolution of genes and genomes on the Drosophila phylogeny.</title>
        <authorList>
            <consortium name="Drosophila 12 Genomes Consortium"/>
            <person name="Clark A.G."/>
            <person name="Eisen M.B."/>
            <person name="Smith D.R."/>
            <person name="Bergman C.M."/>
            <person name="Oliver B."/>
            <person name="Markow T.A."/>
            <person name="Kaufman T.C."/>
            <person name="Kellis M."/>
            <person name="Gelbart W."/>
            <person name="Iyer V.N."/>
            <person name="Pollard D.A."/>
            <person name="Sackton T.B."/>
            <person name="Larracuente A.M."/>
            <person name="Singh N.D."/>
            <person name="Abad J.P."/>
            <person name="Abt D.N."/>
            <person name="Adryan B."/>
            <person name="Aguade M."/>
            <person name="Akashi H."/>
            <person name="Anderson W.W."/>
            <person name="Aquadro C.F."/>
            <person name="Ardell D.H."/>
            <person name="Arguello R."/>
            <person name="Artieri C.G."/>
            <person name="Barbash D.A."/>
            <person name="Barker D."/>
            <person name="Barsanti P."/>
            <person name="Batterham P."/>
            <person name="Batzoglou S."/>
            <person name="Begun D."/>
            <person name="Bhutkar A."/>
            <person name="Blanco E."/>
            <person name="Bosak S.A."/>
            <person name="Bradley R.K."/>
            <person name="Brand A.D."/>
            <person name="Brent M.R."/>
            <person name="Brooks A.N."/>
            <person name="Brown R.H."/>
            <person name="Butlin R.K."/>
            <person name="Caggese C."/>
            <person name="Calvi B.R."/>
            <person name="Bernardo de Carvalho A."/>
            <person name="Caspi A."/>
            <person name="Castrezana S."/>
            <person name="Celniker S.E."/>
            <person name="Chang J.L."/>
            <person name="Chapple C."/>
            <person name="Chatterji S."/>
            <person name="Chinwalla A."/>
            <person name="Civetta A."/>
            <person name="Clifton S.W."/>
            <person name="Comeron J.M."/>
            <person name="Costello J.C."/>
            <person name="Coyne J.A."/>
            <person name="Daub J."/>
            <person name="David R.G."/>
            <person name="Delcher A.L."/>
            <person name="Delehaunty K."/>
            <person name="Do C.B."/>
            <person name="Ebling H."/>
            <person name="Edwards K."/>
            <person name="Eickbush T."/>
            <person name="Evans J.D."/>
            <person name="Filipski A."/>
            <person name="Findeiss S."/>
            <person name="Freyhult E."/>
            <person name="Fulton L."/>
            <person name="Fulton R."/>
            <person name="Garcia A.C."/>
            <person name="Gardiner A."/>
            <person name="Garfield D.A."/>
            <person name="Garvin B.E."/>
            <person name="Gibson G."/>
            <person name="Gilbert D."/>
            <person name="Gnerre S."/>
            <person name="Godfrey J."/>
            <person name="Good R."/>
            <person name="Gotea V."/>
            <person name="Gravely B."/>
            <person name="Greenberg A.J."/>
            <person name="Griffiths-Jones S."/>
            <person name="Gross S."/>
            <person name="Guigo R."/>
            <person name="Gustafson E.A."/>
            <person name="Haerty W."/>
            <person name="Hahn M.W."/>
            <person name="Halligan D.L."/>
            <person name="Halpern A.L."/>
            <person name="Halter G.M."/>
            <person name="Han M.V."/>
            <person name="Heger A."/>
            <person name="Hillier L."/>
            <person name="Hinrichs A.S."/>
            <person name="Holmes I."/>
            <person name="Hoskins R.A."/>
            <person name="Hubisz M.J."/>
            <person name="Hultmark D."/>
            <person name="Huntley M.A."/>
            <person name="Jaffe D.B."/>
            <person name="Jagadeeshan S."/>
            <person name="Jeck W.R."/>
            <person name="Johnson J."/>
            <person name="Jones C.D."/>
            <person name="Jordan W.C."/>
            <person name="Karpen G.H."/>
            <person name="Kataoka E."/>
            <person name="Keightley P.D."/>
            <person name="Kheradpour P."/>
            <person name="Kirkness E.F."/>
            <person name="Koerich L.B."/>
            <person name="Kristiansen K."/>
            <person name="Kudrna D."/>
            <person name="Kulathinal R.J."/>
            <person name="Kumar S."/>
            <person name="Kwok R."/>
            <person name="Lander E."/>
            <person name="Langley C.H."/>
            <person name="Lapoint R."/>
            <person name="Lazzaro B.P."/>
            <person name="Lee S.J."/>
            <person name="Levesque L."/>
            <person name="Li R."/>
            <person name="Lin C.F."/>
            <person name="Lin M.F."/>
            <person name="Lindblad-Toh K."/>
            <person name="Llopart A."/>
            <person name="Long M."/>
            <person name="Low L."/>
            <person name="Lozovsky E."/>
            <person name="Lu J."/>
            <person name="Luo M."/>
            <person name="Machado C.A."/>
            <person name="Makalowski W."/>
            <person name="Marzo M."/>
            <person name="Matsuda M."/>
            <person name="Matzkin L."/>
            <person name="McAllister B."/>
            <person name="McBride C.S."/>
            <person name="McKernan B."/>
            <person name="McKernan K."/>
            <person name="Mendez-Lago M."/>
            <person name="Minx P."/>
            <person name="Mollenhauer M.U."/>
            <person name="Montooth K."/>
            <person name="Mount S.M."/>
            <person name="Mu X."/>
            <person name="Myers E."/>
            <person name="Negre B."/>
            <person name="Newfeld S."/>
            <person name="Nielsen R."/>
            <person name="Noor M.A."/>
            <person name="O'Grady P."/>
            <person name="Pachter L."/>
            <person name="Papaceit M."/>
            <person name="Parisi M.J."/>
            <person name="Parisi M."/>
            <person name="Parts L."/>
            <person name="Pedersen J.S."/>
            <person name="Pesole G."/>
            <person name="Phillippy A.M."/>
            <person name="Ponting C.P."/>
            <person name="Pop M."/>
            <person name="Porcelli D."/>
            <person name="Powell J.R."/>
            <person name="Prohaska S."/>
            <person name="Pruitt K."/>
            <person name="Puig M."/>
            <person name="Quesneville H."/>
            <person name="Ram K.R."/>
            <person name="Rand D."/>
            <person name="Rasmussen M.D."/>
            <person name="Reed L.K."/>
            <person name="Reenan R."/>
            <person name="Reily A."/>
            <person name="Remington K.A."/>
            <person name="Rieger T.T."/>
            <person name="Ritchie M.G."/>
            <person name="Robin C."/>
            <person name="Rogers Y.H."/>
            <person name="Rohde C."/>
            <person name="Rozas J."/>
            <person name="Rubenfield M.J."/>
            <person name="Ruiz A."/>
            <person name="Russo S."/>
            <person name="Salzberg S.L."/>
            <person name="Sanchez-Gracia A."/>
            <person name="Saranga D.J."/>
            <person name="Sato H."/>
            <person name="Schaeffer S.W."/>
            <person name="Schatz M.C."/>
            <person name="Schlenke T."/>
            <person name="Schwartz R."/>
            <person name="Segarra C."/>
            <person name="Singh R.S."/>
            <person name="Sirot L."/>
            <person name="Sirota M."/>
            <person name="Sisneros N.B."/>
            <person name="Smith C.D."/>
            <person name="Smith T.F."/>
            <person name="Spieth J."/>
            <person name="Stage D.E."/>
            <person name="Stark A."/>
            <person name="Stephan W."/>
            <person name="Strausberg R.L."/>
            <person name="Strempel S."/>
            <person name="Sturgill D."/>
            <person name="Sutton G."/>
            <person name="Sutton G.G."/>
            <person name="Tao W."/>
            <person name="Teichmann S."/>
            <person name="Tobari Y.N."/>
            <person name="Tomimura Y."/>
            <person name="Tsolas J.M."/>
            <person name="Valente V.L."/>
            <person name="Venter E."/>
            <person name="Venter J.C."/>
            <person name="Vicario S."/>
            <person name="Vieira F.G."/>
            <person name="Vilella A.J."/>
            <person name="Villasante A."/>
            <person name="Walenz B."/>
            <person name="Wang J."/>
            <person name="Wasserman M."/>
            <person name="Watts T."/>
            <person name="Wilson D."/>
            <person name="Wilson R.K."/>
            <person name="Wing R.A."/>
            <person name="Wolfner M.F."/>
            <person name="Wong A."/>
            <person name="Wong G.K."/>
            <person name="Wu C.I."/>
            <person name="Wu G."/>
            <person name="Yamamoto D."/>
            <person name="Yang H.P."/>
            <person name="Yang S.P."/>
            <person name="Yorke J.A."/>
            <person name="Yoshida K."/>
            <person name="Zdobnov E."/>
            <person name="Zhang P."/>
            <person name="Zhang Y."/>
            <person name="Zimin A.V."/>
            <person name="Baldwin J."/>
            <person name="Abdouelleil A."/>
            <person name="Abdulkadir J."/>
            <person name="Abebe A."/>
            <person name="Abera B."/>
            <person name="Abreu J."/>
            <person name="Acer S.C."/>
            <person name="Aftuck L."/>
            <person name="Alexander A."/>
            <person name="An P."/>
            <person name="Anderson E."/>
            <person name="Anderson S."/>
            <person name="Arachi H."/>
            <person name="Azer M."/>
            <person name="Bachantsang P."/>
            <person name="Barry A."/>
            <person name="Bayul T."/>
            <person name="Berlin A."/>
            <person name="Bessette D."/>
            <person name="Bloom T."/>
            <person name="Blye J."/>
            <person name="Boguslavskiy L."/>
            <person name="Bonnet C."/>
            <person name="Boukhgalter B."/>
            <person name="Bourzgui I."/>
            <person name="Brown A."/>
            <person name="Cahill P."/>
            <person name="Channer S."/>
            <person name="Cheshatsang Y."/>
            <person name="Chuda L."/>
            <person name="Citroen M."/>
            <person name="Collymore A."/>
            <person name="Cooke P."/>
            <person name="Costello M."/>
            <person name="D'Aco K."/>
            <person name="Daza R."/>
            <person name="De Haan G."/>
            <person name="DeGray S."/>
            <person name="DeMaso C."/>
            <person name="Dhargay N."/>
            <person name="Dooley K."/>
            <person name="Dooley E."/>
            <person name="Doricent M."/>
            <person name="Dorje P."/>
            <person name="Dorjee K."/>
            <person name="Dupes A."/>
            <person name="Elong R."/>
            <person name="Falk J."/>
            <person name="Farina A."/>
            <person name="Faro S."/>
            <person name="Ferguson D."/>
            <person name="Fisher S."/>
            <person name="Foley C.D."/>
            <person name="Franke A."/>
            <person name="Friedrich D."/>
            <person name="Gadbois L."/>
            <person name="Gearin G."/>
            <person name="Gearin C.R."/>
            <person name="Giannoukos G."/>
            <person name="Goode T."/>
            <person name="Graham J."/>
            <person name="Grandbois E."/>
            <person name="Grewal S."/>
            <person name="Gyaltsen K."/>
            <person name="Hafez N."/>
            <person name="Hagos B."/>
            <person name="Hall J."/>
            <person name="Henson C."/>
            <person name="Hollinger A."/>
            <person name="Honan T."/>
            <person name="Huard M.D."/>
            <person name="Hughes L."/>
            <person name="Hurhula B."/>
            <person name="Husby M.E."/>
            <person name="Kamat A."/>
            <person name="Kanga B."/>
            <person name="Kashin S."/>
            <person name="Khazanovich D."/>
            <person name="Kisner P."/>
            <person name="Lance K."/>
            <person name="Lara M."/>
            <person name="Lee W."/>
            <person name="Lennon N."/>
            <person name="Letendre F."/>
            <person name="LeVine R."/>
            <person name="Lipovsky A."/>
            <person name="Liu X."/>
            <person name="Liu J."/>
            <person name="Liu S."/>
            <person name="Lokyitsang T."/>
            <person name="Lokyitsang Y."/>
            <person name="Lubonja R."/>
            <person name="Lui A."/>
            <person name="MacDonald P."/>
            <person name="Magnisalis V."/>
            <person name="Maru K."/>
            <person name="Matthews C."/>
            <person name="McCusker W."/>
            <person name="McDonough S."/>
            <person name="Mehta T."/>
            <person name="Meldrim J."/>
            <person name="Meneus L."/>
            <person name="Mihai O."/>
            <person name="Mihalev A."/>
            <person name="Mihova T."/>
            <person name="Mittelman R."/>
            <person name="Mlenga V."/>
            <person name="Montmayeur A."/>
            <person name="Mulrain L."/>
            <person name="Navidi A."/>
            <person name="Naylor J."/>
            <person name="Negash T."/>
            <person name="Nguyen T."/>
            <person name="Nguyen N."/>
            <person name="Nicol R."/>
            <person name="Norbu C."/>
            <person name="Norbu N."/>
            <person name="Novod N."/>
            <person name="O'Neill B."/>
            <person name="Osman S."/>
            <person name="Markiewicz E."/>
            <person name="Oyono O.L."/>
            <person name="Patti C."/>
            <person name="Phunkhang P."/>
            <person name="Pierre F."/>
            <person name="Priest M."/>
            <person name="Raghuraman S."/>
            <person name="Rege F."/>
            <person name="Reyes R."/>
            <person name="Rise C."/>
            <person name="Rogov P."/>
            <person name="Ross K."/>
            <person name="Ryan E."/>
            <person name="Settipalli S."/>
            <person name="Shea T."/>
            <person name="Sherpa N."/>
            <person name="Shi L."/>
            <person name="Shih D."/>
            <person name="Sparrow T."/>
            <person name="Spaulding J."/>
            <person name="Stalker J."/>
            <person name="Stange-Thomann N."/>
            <person name="Stavropoulos S."/>
            <person name="Stone C."/>
            <person name="Strader C."/>
            <person name="Tesfaye S."/>
            <person name="Thomson T."/>
            <person name="Thoulutsang Y."/>
            <person name="Thoulutsang D."/>
            <person name="Topham K."/>
            <person name="Topping I."/>
            <person name="Tsamla T."/>
            <person name="Vassiliev H."/>
            <person name="Vo A."/>
            <person name="Wangchuk T."/>
            <person name="Wangdi T."/>
            <person name="Weiand M."/>
            <person name="Wilkinson J."/>
            <person name="Wilson A."/>
            <person name="Yadav S."/>
            <person name="Young G."/>
            <person name="Yu Q."/>
            <person name="Zembek L."/>
            <person name="Zhong D."/>
            <person name="Zimmer A."/>
            <person name="Zwirko Z."/>
            <person name="Jaffe D.B."/>
            <person name="Alvarez P."/>
            <person name="Brockman W."/>
            <person name="Butler J."/>
            <person name="Chin C."/>
            <person name="Gnerre S."/>
            <person name="Grabherr M."/>
            <person name="Kleber M."/>
            <person name="Mauceli E."/>
            <person name="MacCallum I."/>
        </authorList>
    </citation>
    <scope>NUCLEOTIDE SEQUENCE [LARGE SCALE GENOMIC DNA]</scope>
    <source>
        <strain evidence="3">Rob3c / Tucson 14021-0248.25</strain>
    </source>
</reference>
<feature type="compositionally biased region" description="Low complexity" evidence="1">
    <location>
        <begin position="51"/>
        <end position="63"/>
    </location>
</feature>
<dbReference type="HOGENOM" id="CLU_2308936_0_0_1"/>
<keyword evidence="3" id="KW-1185">Reference proteome</keyword>
<organism evidence="3">
    <name type="scientific">Drosophila sechellia</name>
    <name type="common">Fruit fly</name>
    <dbReference type="NCBI Taxonomy" id="7238"/>
    <lineage>
        <taxon>Eukaryota</taxon>
        <taxon>Metazoa</taxon>
        <taxon>Ecdysozoa</taxon>
        <taxon>Arthropoda</taxon>
        <taxon>Hexapoda</taxon>
        <taxon>Insecta</taxon>
        <taxon>Pterygota</taxon>
        <taxon>Neoptera</taxon>
        <taxon>Endopterygota</taxon>
        <taxon>Diptera</taxon>
        <taxon>Brachycera</taxon>
        <taxon>Muscomorpha</taxon>
        <taxon>Ephydroidea</taxon>
        <taxon>Drosophilidae</taxon>
        <taxon>Drosophila</taxon>
        <taxon>Sophophora</taxon>
    </lineage>
</organism>
<dbReference type="PhylomeDB" id="B4HZ36"/>
<dbReference type="EMBL" id="CH480819">
    <property type="protein sequence ID" value="EDW53293.1"/>
    <property type="molecule type" value="Genomic_DNA"/>
</dbReference>
<protein>
    <submittedName>
        <fullName evidence="2">GM12750</fullName>
    </submittedName>
</protein>
<evidence type="ECO:0000313" key="3">
    <source>
        <dbReference type="Proteomes" id="UP000001292"/>
    </source>
</evidence>
<name>B4HZ36_DROSE</name>
<evidence type="ECO:0000313" key="2">
    <source>
        <dbReference type="EMBL" id="EDW53293.1"/>
    </source>
</evidence>
<dbReference type="AlphaFoldDB" id="B4HZ36"/>
<evidence type="ECO:0000256" key="1">
    <source>
        <dbReference type="SAM" id="MobiDB-lite"/>
    </source>
</evidence>
<gene>
    <name evidence="2" type="primary">Dsec\GM12750</name>
    <name evidence="2" type="ORF">Dsec_GM12750</name>
</gene>
<sequence length="100" mass="11700">MQQPDIGELWSRLRNAPSHSHTLTLIGTVRRNAVAISVEKSTWKICQQQQQQQQQQQHLQQQQWNPHGSDFNHCAPRSLRFDKHFSQNVRRQPPSAQLLV</sequence>
<dbReference type="Proteomes" id="UP000001292">
    <property type="component" value="Unassembled WGS sequence"/>
</dbReference>